<dbReference type="Proteomes" id="UP001458880">
    <property type="component" value="Unassembled WGS sequence"/>
</dbReference>
<comment type="caution">
    <text evidence="1">The sequence shown here is derived from an EMBL/GenBank/DDBJ whole genome shotgun (WGS) entry which is preliminary data.</text>
</comment>
<gene>
    <name evidence="1" type="ORF">QE152_g36100</name>
</gene>
<name>A0AAW1IE05_POPJA</name>
<accession>A0AAW1IE05</accession>
<dbReference type="EMBL" id="JASPKY010000630">
    <property type="protein sequence ID" value="KAK9687673.1"/>
    <property type="molecule type" value="Genomic_DNA"/>
</dbReference>
<reference evidence="1 2" key="1">
    <citation type="journal article" date="2024" name="BMC Genomics">
        <title>De novo assembly and annotation of Popillia japonica's genome with initial clues to its potential as an invasive pest.</title>
        <authorList>
            <person name="Cucini C."/>
            <person name="Boschi S."/>
            <person name="Funari R."/>
            <person name="Cardaioli E."/>
            <person name="Iannotti N."/>
            <person name="Marturano G."/>
            <person name="Paoli F."/>
            <person name="Bruttini M."/>
            <person name="Carapelli A."/>
            <person name="Frati F."/>
            <person name="Nardi F."/>
        </authorList>
    </citation>
    <scope>NUCLEOTIDE SEQUENCE [LARGE SCALE GENOMIC DNA]</scope>
    <source>
        <strain evidence="1">DMR45628</strain>
    </source>
</reference>
<evidence type="ECO:0000313" key="2">
    <source>
        <dbReference type="Proteomes" id="UP001458880"/>
    </source>
</evidence>
<organism evidence="1 2">
    <name type="scientific">Popillia japonica</name>
    <name type="common">Japanese beetle</name>
    <dbReference type="NCBI Taxonomy" id="7064"/>
    <lineage>
        <taxon>Eukaryota</taxon>
        <taxon>Metazoa</taxon>
        <taxon>Ecdysozoa</taxon>
        <taxon>Arthropoda</taxon>
        <taxon>Hexapoda</taxon>
        <taxon>Insecta</taxon>
        <taxon>Pterygota</taxon>
        <taxon>Neoptera</taxon>
        <taxon>Endopterygota</taxon>
        <taxon>Coleoptera</taxon>
        <taxon>Polyphaga</taxon>
        <taxon>Scarabaeiformia</taxon>
        <taxon>Scarabaeidae</taxon>
        <taxon>Rutelinae</taxon>
        <taxon>Popillia</taxon>
    </lineage>
</organism>
<proteinExistence type="predicted"/>
<sequence>MEDSQKIGHEEAKKAAEILLQYVEQQKDSTALDVMNTRKWRDLAFKMSVTDGLNDLLVTQRLSAEWKPIKVLLIPKESKSGKPKTYRSLFPLSTSLYEIAVKEVVKSNKDLLLDGLNDLLSLANAFMNEPFYGNLA</sequence>
<keyword evidence="2" id="KW-1185">Reference proteome</keyword>
<evidence type="ECO:0000313" key="1">
    <source>
        <dbReference type="EMBL" id="KAK9687673.1"/>
    </source>
</evidence>
<protein>
    <submittedName>
        <fullName evidence="1">Uncharacterized protein</fullName>
    </submittedName>
</protein>
<dbReference type="AlphaFoldDB" id="A0AAW1IE05"/>